<dbReference type="InterPro" id="IPR000917">
    <property type="entry name" value="Sulfatase_N"/>
</dbReference>
<comment type="subcellular location">
    <subcellularLocation>
        <location evidence="1">Cell inner membrane</location>
        <topology evidence="1">Multi-pass membrane protein</topology>
    </subcellularLocation>
</comment>
<keyword evidence="6 8" id="KW-1133">Transmembrane helix</keyword>
<name>A0A388SF58_9BURK</name>
<keyword evidence="12" id="KW-1185">Reference proteome</keyword>
<keyword evidence="2" id="KW-1003">Cell membrane</keyword>
<dbReference type="Pfam" id="PF00884">
    <property type="entry name" value="Sulfatase"/>
    <property type="match status" value="1"/>
</dbReference>
<keyword evidence="3" id="KW-0997">Cell inner membrane</keyword>
<dbReference type="InterPro" id="IPR012549">
    <property type="entry name" value="EptA-like_N"/>
</dbReference>
<evidence type="ECO:0000256" key="8">
    <source>
        <dbReference type="SAM" id="Phobius"/>
    </source>
</evidence>
<dbReference type="InterPro" id="IPR058130">
    <property type="entry name" value="PEA_transf_C"/>
</dbReference>
<dbReference type="AlphaFoldDB" id="A0A388SF58"/>
<reference evidence="11 12" key="1">
    <citation type="journal article" date="2018" name="Int. J. Syst. Evol. Microbiol.">
        <title>Mesosutterella multiformis gen. nov., sp. nov., a member of the family Sutterellaceae and Sutterella megalosphaeroides sp. nov., isolated from human faeces.</title>
        <authorList>
            <person name="Sakamoto M."/>
            <person name="Ikeyama N."/>
            <person name="Kunihiro T."/>
            <person name="Iino T."/>
            <person name="Yuki M."/>
            <person name="Ohkuma M."/>
        </authorList>
    </citation>
    <scope>NUCLEOTIDE SEQUENCE [LARGE SCALE GENOMIC DNA]</scope>
    <source>
        <strain evidence="11 12">4NBBH2</strain>
    </source>
</reference>
<evidence type="ECO:0000256" key="2">
    <source>
        <dbReference type="ARBA" id="ARBA00022475"/>
    </source>
</evidence>
<sequence length="558" mass="60793">MSVLHSLKSFVRYFATGATGLALIVAAWWLTVDSFPFWKLAAATGTNPLSLAGVKFYASAWLGLFFLFAALGTLLAAIMDRRLYKALLIILSLIGAGGFGFSLLYGAVMSPDMLRNAFATNVAETRDLISPGLIFTFLCAAIPPILLIWKFPLKPAPLKDHAMRFLAAIALVIFGIVSLLADFQGFSYFIRGQKSARYLLTPVNIVYSAVKTQFSDEAPGSVKVRTIVDKTPTLSPAPSATERPLLVVVVTGETARAANWGLDGYDRDTTPELRKEGVVNYTDASSCGTSTDVSVPCMFSRIGRENYNRKKIITEEPLPAVLQRAGVKTLWVDNQGGDKGASQGTPYTEPVKSLPKALRDSVCPNGECYDEGMVPYIDQEKLKPGTVNALFFHMMGSHGPAYAKRYPEKFNKWGPVCTNSDLRSCDPKSIRNAYDNSILYTDHVLSSMIDKLKAMKDADTALIYMSDHGESLGEKGLFLHGAPYAIAPSEQTHIPMILWVSDGLRSRLGIAKGCLEAGAKKPVSHDDIWSTVLALTQVKSSTYNAKQDITAACRKPSK</sequence>
<evidence type="ECO:0000259" key="9">
    <source>
        <dbReference type="Pfam" id="PF00884"/>
    </source>
</evidence>
<dbReference type="CDD" id="cd16017">
    <property type="entry name" value="LptA"/>
    <property type="match status" value="1"/>
</dbReference>
<feature type="domain" description="Sulfatase N-terminal" evidence="9">
    <location>
        <begin position="247"/>
        <end position="537"/>
    </location>
</feature>
<dbReference type="Proteomes" id="UP000266091">
    <property type="component" value="Unassembled WGS sequence"/>
</dbReference>
<evidence type="ECO:0000256" key="1">
    <source>
        <dbReference type="ARBA" id="ARBA00004429"/>
    </source>
</evidence>
<evidence type="ECO:0000256" key="6">
    <source>
        <dbReference type="ARBA" id="ARBA00022989"/>
    </source>
</evidence>
<keyword evidence="4 11" id="KW-0808">Transferase</keyword>
<dbReference type="Gene3D" id="3.40.720.10">
    <property type="entry name" value="Alkaline Phosphatase, subunit A"/>
    <property type="match status" value="1"/>
</dbReference>
<dbReference type="EMBL" id="BGZJ01000001">
    <property type="protein sequence ID" value="GBO94099.1"/>
    <property type="molecule type" value="Genomic_DNA"/>
</dbReference>
<dbReference type="GO" id="GO:0016776">
    <property type="term" value="F:phosphotransferase activity, phosphate group as acceptor"/>
    <property type="evidence" value="ECO:0007669"/>
    <property type="project" value="TreeGrafter"/>
</dbReference>
<dbReference type="InterPro" id="IPR040423">
    <property type="entry name" value="PEA_transferase"/>
</dbReference>
<evidence type="ECO:0000256" key="3">
    <source>
        <dbReference type="ARBA" id="ARBA00022519"/>
    </source>
</evidence>
<evidence type="ECO:0000259" key="10">
    <source>
        <dbReference type="Pfam" id="PF08019"/>
    </source>
</evidence>
<evidence type="ECO:0000256" key="5">
    <source>
        <dbReference type="ARBA" id="ARBA00022692"/>
    </source>
</evidence>
<feature type="transmembrane region" description="Helical" evidence="8">
    <location>
        <begin position="56"/>
        <end position="79"/>
    </location>
</feature>
<dbReference type="GO" id="GO:0009244">
    <property type="term" value="P:lipopolysaccharide core region biosynthetic process"/>
    <property type="evidence" value="ECO:0007669"/>
    <property type="project" value="TreeGrafter"/>
</dbReference>
<dbReference type="PANTHER" id="PTHR30443">
    <property type="entry name" value="INNER MEMBRANE PROTEIN"/>
    <property type="match status" value="1"/>
</dbReference>
<keyword evidence="5 8" id="KW-0812">Transmembrane</keyword>
<feature type="transmembrane region" description="Helical" evidence="8">
    <location>
        <begin position="161"/>
        <end position="181"/>
    </location>
</feature>
<dbReference type="RefSeq" id="WP_124944632.1">
    <property type="nucleotide sequence ID" value="NZ_BGZJ01000001.1"/>
</dbReference>
<feature type="transmembrane region" description="Helical" evidence="8">
    <location>
        <begin position="12"/>
        <end position="30"/>
    </location>
</feature>
<proteinExistence type="predicted"/>
<evidence type="ECO:0000313" key="11">
    <source>
        <dbReference type="EMBL" id="GBO94099.1"/>
    </source>
</evidence>
<comment type="caution">
    <text evidence="11">The sequence shown here is derived from an EMBL/GenBank/DDBJ whole genome shotgun (WGS) entry which is preliminary data.</text>
</comment>
<evidence type="ECO:0000256" key="7">
    <source>
        <dbReference type="ARBA" id="ARBA00023136"/>
    </source>
</evidence>
<gene>
    <name evidence="11" type="primary">yjdB</name>
    <name evidence="11" type="ORF">MESMUL_14530</name>
</gene>
<keyword evidence="7 8" id="KW-0472">Membrane</keyword>
<feature type="transmembrane region" description="Helical" evidence="8">
    <location>
        <begin position="86"/>
        <end position="108"/>
    </location>
</feature>
<accession>A0A401LMJ0</accession>
<evidence type="ECO:0000313" key="12">
    <source>
        <dbReference type="Proteomes" id="UP000266091"/>
    </source>
</evidence>
<dbReference type="InterPro" id="IPR017850">
    <property type="entry name" value="Alkaline_phosphatase_core_sf"/>
</dbReference>
<dbReference type="GO" id="GO:0005886">
    <property type="term" value="C:plasma membrane"/>
    <property type="evidence" value="ECO:0007669"/>
    <property type="project" value="UniProtKB-SubCell"/>
</dbReference>
<protein>
    <submittedName>
        <fullName evidence="11">Phosphoethanolamine transferase</fullName>
    </submittedName>
</protein>
<feature type="domain" description="Phosphoethanolamine transferase N-terminal" evidence="10">
    <location>
        <begin position="67"/>
        <end position="211"/>
    </location>
</feature>
<accession>A0A388SF58</accession>
<dbReference type="Pfam" id="PF08019">
    <property type="entry name" value="EptA_B_N"/>
    <property type="match status" value="1"/>
</dbReference>
<dbReference type="SUPFAM" id="SSF53649">
    <property type="entry name" value="Alkaline phosphatase-like"/>
    <property type="match status" value="1"/>
</dbReference>
<organism evidence="11 12">
    <name type="scientific">Mesosutterella multiformis</name>
    <dbReference type="NCBI Taxonomy" id="2259133"/>
    <lineage>
        <taxon>Bacteria</taxon>
        <taxon>Pseudomonadati</taxon>
        <taxon>Pseudomonadota</taxon>
        <taxon>Betaproteobacteria</taxon>
        <taxon>Burkholderiales</taxon>
        <taxon>Sutterellaceae</taxon>
        <taxon>Mesosutterella</taxon>
    </lineage>
</organism>
<evidence type="ECO:0000256" key="4">
    <source>
        <dbReference type="ARBA" id="ARBA00022679"/>
    </source>
</evidence>
<feature type="transmembrane region" description="Helical" evidence="8">
    <location>
        <begin position="128"/>
        <end position="149"/>
    </location>
</feature>
<dbReference type="PANTHER" id="PTHR30443:SF0">
    <property type="entry name" value="PHOSPHOETHANOLAMINE TRANSFERASE EPTA"/>
    <property type="match status" value="1"/>
</dbReference>